<feature type="region of interest" description="Disordered" evidence="1">
    <location>
        <begin position="95"/>
        <end position="139"/>
    </location>
</feature>
<reference evidence="2 3" key="1">
    <citation type="submission" date="2017-11" db="EMBL/GenBank/DDBJ databases">
        <title>The genome of Rhizophagus clarus HR1 reveals common genetic basis of auxotrophy among arbuscular mycorrhizal fungi.</title>
        <authorList>
            <person name="Kobayashi Y."/>
        </authorList>
    </citation>
    <scope>NUCLEOTIDE SEQUENCE [LARGE SCALE GENOMIC DNA]</scope>
    <source>
        <strain evidence="2 3">HR1</strain>
    </source>
</reference>
<evidence type="ECO:0000256" key="1">
    <source>
        <dbReference type="SAM" id="MobiDB-lite"/>
    </source>
</evidence>
<accession>A0A2Z6RGS3</accession>
<evidence type="ECO:0008006" key="4">
    <source>
        <dbReference type="Google" id="ProtNLM"/>
    </source>
</evidence>
<evidence type="ECO:0000313" key="2">
    <source>
        <dbReference type="EMBL" id="GBC01948.1"/>
    </source>
</evidence>
<dbReference type="Proteomes" id="UP000247702">
    <property type="component" value="Unassembled WGS sequence"/>
</dbReference>
<organism evidence="2 3">
    <name type="scientific">Rhizophagus clarus</name>
    <dbReference type="NCBI Taxonomy" id="94130"/>
    <lineage>
        <taxon>Eukaryota</taxon>
        <taxon>Fungi</taxon>
        <taxon>Fungi incertae sedis</taxon>
        <taxon>Mucoromycota</taxon>
        <taxon>Glomeromycotina</taxon>
        <taxon>Glomeromycetes</taxon>
        <taxon>Glomerales</taxon>
        <taxon>Glomeraceae</taxon>
        <taxon>Rhizophagus</taxon>
    </lineage>
</organism>
<feature type="compositionally biased region" description="Polar residues" evidence="1">
    <location>
        <begin position="124"/>
        <end position="133"/>
    </location>
</feature>
<sequence>MPKRNKPELFTILPSLLPVLTPNEPFIASPPVSGDLGAKAVNVPLSLNSYKPKRWAYVTFNSQETMEQIIGYTFNQCSSRQERGCTTGRNPVAALKERFNINQPARPKEHSRSGSHSHSCSKGPGNSQPSQPQKALANI</sequence>
<dbReference type="EMBL" id="BEXD01003779">
    <property type="protein sequence ID" value="GBC01948.1"/>
    <property type="molecule type" value="Genomic_DNA"/>
</dbReference>
<dbReference type="AlphaFoldDB" id="A0A2Z6RGS3"/>
<name>A0A2Z6RGS3_9GLOM</name>
<proteinExistence type="predicted"/>
<protein>
    <recommendedName>
        <fullName evidence="4">RRM domain-containing protein</fullName>
    </recommendedName>
</protein>
<keyword evidence="3" id="KW-1185">Reference proteome</keyword>
<evidence type="ECO:0000313" key="3">
    <source>
        <dbReference type="Proteomes" id="UP000247702"/>
    </source>
</evidence>
<gene>
    <name evidence="2" type="ORF">RclHR1_00440014</name>
</gene>
<comment type="caution">
    <text evidence="2">The sequence shown here is derived from an EMBL/GenBank/DDBJ whole genome shotgun (WGS) entry which is preliminary data.</text>
</comment>